<evidence type="ECO:0000313" key="4">
    <source>
        <dbReference type="Proteomes" id="UP001169066"/>
    </source>
</evidence>
<gene>
    <name evidence="3" type="ORF">PF327_11150</name>
</gene>
<organism evidence="3 4">
    <name type="scientific">Sulfurovum xiamenensis</name>
    <dbReference type="NCBI Taxonomy" id="3019066"/>
    <lineage>
        <taxon>Bacteria</taxon>
        <taxon>Pseudomonadati</taxon>
        <taxon>Campylobacterota</taxon>
        <taxon>Epsilonproteobacteria</taxon>
        <taxon>Campylobacterales</taxon>
        <taxon>Sulfurovaceae</taxon>
        <taxon>Sulfurovum</taxon>
    </lineage>
</organism>
<dbReference type="Proteomes" id="UP001169066">
    <property type="component" value="Unassembled WGS sequence"/>
</dbReference>
<reference evidence="3" key="1">
    <citation type="submission" date="2023-01" db="EMBL/GenBank/DDBJ databases">
        <title>Sulfurovum sp. XTW-4 genome assembly.</title>
        <authorList>
            <person name="Wang J."/>
        </authorList>
    </citation>
    <scope>NUCLEOTIDE SEQUENCE</scope>
    <source>
        <strain evidence="3">XTW-4</strain>
    </source>
</reference>
<evidence type="ECO:0000313" key="3">
    <source>
        <dbReference type="EMBL" id="MDM5264751.1"/>
    </source>
</evidence>
<evidence type="ECO:0000256" key="1">
    <source>
        <dbReference type="PROSITE-ProRule" id="PRU00169"/>
    </source>
</evidence>
<feature type="domain" description="Response regulatory" evidence="2">
    <location>
        <begin position="8"/>
        <end position="121"/>
    </location>
</feature>
<accession>A0ABT7QUI1</accession>
<protein>
    <recommendedName>
        <fullName evidence="2">Response regulatory domain-containing protein</fullName>
    </recommendedName>
</protein>
<dbReference type="InterPro" id="IPR011006">
    <property type="entry name" value="CheY-like_superfamily"/>
</dbReference>
<dbReference type="EMBL" id="JAQIBC010000014">
    <property type="protein sequence ID" value="MDM5264751.1"/>
    <property type="molecule type" value="Genomic_DNA"/>
</dbReference>
<keyword evidence="4" id="KW-1185">Reference proteome</keyword>
<dbReference type="PROSITE" id="PS50110">
    <property type="entry name" value="RESPONSE_REGULATORY"/>
    <property type="match status" value="1"/>
</dbReference>
<name>A0ABT7QUI1_9BACT</name>
<dbReference type="RefSeq" id="WP_289402630.1">
    <property type="nucleotide sequence ID" value="NZ_JAQIBC010000014.1"/>
</dbReference>
<sequence length="126" mass="14541">MNREKKRNLLFIQDERSKFDSETKMFNVLFNRVDKVSGKEEALRLFDANDYDIVLSDLSVEPEKVGLLKQMKDLKSEQTIFALVSPKDTDKLYGIADLGINAFELTPEYFDQALEQIAIFDPQLNS</sequence>
<keyword evidence="1" id="KW-0597">Phosphoprotein</keyword>
<proteinExistence type="predicted"/>
<feature type="modified residue" description="4-aspartylphosphate" evidence="1">
    <location>
        <position position="57"/>
    </location>
</feature>
<dbReference type="Gene3D" id="3.40.50.2300">
    <property type="match status" value="1"/>
</dbReference>
<comment type="caution">
    <text evidence="3">The sequence shown here is derived from an EMBL/GenBank/DDBJ whole genome shotgun (WGS) entry which is preliminary data.</text>
</comment>
<dbReference type="SUPFAM" id="SSF52172">
    <property type="entry name" value="CheY-like"/>
    <property type="match status" value="1"/>
</dbReference>
<dbReference type="InterPro" id="IPR001789">
    <property type="entry name" value="Sig_transdc_resp-reg_receiver"/>
</dbReference>
<evidence type="ECO:0000259" key="2">
    <source>
        <dbReference type="PROSITE" id="PS50110"/>
    </source>
</evidence>